<comment type="caution">
    <text evidence="2">The sequence shown here is derived from an EMBL/GenBank/DDBJ whole genome shotgun (WGS) entry which is preliminary data.</text>
</comment>
<accession>A0A420J292</accession>
<evidence type="ECO:0000256" key="1">
    <source>
        <dbReference type="SAM" id="MobiDB-lite"/>
    </source>
</evidence>
<feature type="region of interest" description="Disordered" evidence="1">
    <location>
        <begin position="1"/>
        <end position="24"/>
    </location>
</feature>
<dbReference type="AlphaFoldDB" id="A0A420J292"/>
<organism evidence="2 3">
    <name type="scientific">Golovinomyces cichoracearum</name>
    <dbReference type="NCBI Taxonomy" id="62708"/>
    <lineage>
        <taxon>Eukaryota</taxon>
        <taxon>Fungi</taxon>
        <taxon>Dikarya</taxon>
        <taxon>Ascomycota</taxon>
        <taxon>Pezizomycotina</taxon>
        <taxon>Leotiomycetes</taxon>
        <taxon>Erysiphales</taxon>
        <taxon>Erysiphaceae</taxon>
        <taxon>Golovinomyces</taxon>
    </lineage>
</organism>
<dbReference type="Proteomes" id="UP000285405">
    <property type="component" value="Unassembled WGS sequence"/>
</dbReference>
<proteinExistence type="predicted"/>
<protein>
    <submittedName>
        <fullName evidence="2">Uncharacterized protein</fullName>
    </submittedName>
</protein>
<name>A0A420J292_9PEZI</name>
<evidence type="ECO:0000313" key="2">
    <source>
        <dbReference type="EMBL" id="RKF80916.1"/>
    </source>
</evidence>
<gene>
    <name evidence="2" type="ORF">GcC1_031026</name>
</gene>
<evidence type="ECO:0000313" key="3">
    <source>
        <dbReference type="Proteomes" id="UP000285405"/>
    </source>
</evidence>
<dbReference type="EMBL" id="MCBR01003175">
    <property type="protein sequence ID" value="RKF80916.1"/>
    <property type="molecule type" value="Genomic_DNA"/>
</dbReference>
<reference evidence="2 3" key="1">
    <citation type="journal article" date="2018" name="BMC Genomics">
        <title>Comparative genome analyses reveal sequence features reflecting distinct modes of host-adaptation between dicot and monocot powdery mildew.</title>
        <authorList>
            <person name="Wu Y."/>
            <person name="Ma X."/>
            <person name="Pan Z."/>
            <person name="Kale S.D."/>
            <person name="Song Y."/>
            <person name="King H."/>
            <person name="Zhang Q."/>
            <person name="Presley C."/>
            <person name="Deng X."/>
            <person name="Wei C.I."/>
            <person name="Xiao S."/>
        </authorList>
    </citation>
    <scope>NUCLEOTIDE SEQUENCE [LARGE SCALE GENOMIC DNA]</scope>
    <source>
        <strain evidence="2">UCSC1</strain>
    </source>
</reference>
<sequence>MVDSKVDTVEDAAASFGDGSDTGAGGGIGVGVEAGGEANVGVGAGAGRTSTTISSYTLVFGLSLYLLGRPLFFAAAIG</sequence>